<dbReference type="SUPFAM" id="SSF52317">
    <property type="entry name" value="Class I glutamine amidotransferase-like"/>
    <property type="match status" value="1"/>
</dbReference>
<reference evidence="3 4" key="1">
    <citation type="journal article" date="2013" name="PLoS ONE">
        <title>Identification and characterization of three novel lipases belonging to families II and V from Anaerovibrio lipolyticus 5ST.</title>
        <authorList>
            <person name="Prive F."/>
            <person name="Kaderbhai N.N."/>
            <person name="Girdwood S."/>
            <person name="Worgan H.J."/>
            <person name="Pinloche E."/>
            <person name="Scollan N.D."/>
            <person name="Huws S.A."/>
            <person name="Newbold C.J."/>
        </authorList>
    </citation>
    <scope>NUCLEOTIDE SEQUENCE [LARGE SCALE GENOMIC DNA]</scope>
    <source>
        <strain evidence="3 4">5S</strain>
    </source>
</reference>
<organism evidence="3 4">
    <name type="scientific">Anaerovibrio lipolyticus</name>
    <dbReference type="NCBI Taxonomy" id="82374"/>
    <lineage>
        <taxon>Bacteria</taxon>
        <taxon>Bacillati</taxon>
        <taxon>Bacillota</taxon>
        <taxon>Negativicutes</taxon>
        <taxon>Selenomonadales</taxon>
        <taxon>Selenomonadaceae</taxon>
        <taxon>Anaerovibrio</taxon>
    </lineage>
</organism>
<dbReference type="STRING" id="82374.NZ47_06315"/>
<dbReference type="CDD" id="cd03135">
    <property type="entry name" value="GATase1_DJ-1"/>
    <property type="match status" value="1"/>
</dbReference>
<dbReference type="FunFam" id="3.40.50.880:FF:000015">
    <property type="entry name" value="Protein DJ-1 homolog C"/>
    <property type="match status" value="1"/>
</dbReference>
<keyword evidence="4" id="KW-1185">Reference proteome</keyword>
<keyword evidence="1" id="KW-0677">Repeat</keyword>
<dbReference type="NCBIfam" id="TIGR01383">
    <property type="entry name" value="not_thiJ"/>
    <property type="match status" value="1"/>
</dbReference>
<accession>A0A0B2JZZ5</accession>
<protein>
    <recommendedName>
        <fullName evidence="2">DJ-1/PfpI domain-containing protein</fullName>
    </recommendedName>
</protein>
<gene>
    <name evidence="3" type="ORF">NZ47_06315</name>
</gene>
<dbReference type="eggNOG" id="COG0693">
    <property type="taxonomic scope" value="Bacteria"/>
</dbReference>
<dbReference type="AlphaFoldDB" id="A0A0B2JZZ5"/>
<evidence type="ECO:0000256" key="1">
    <source>
        <dbReference type="ARBA" id="ARBA00022737"/>
    </source>
</evidence>
<proteinExistence type="predicted"/>
<comment type="caution">
    <text evidence="3">The sequence shown here is derived from an EMBL/GenBank/DDBJ whole genome shotgun (WGS) entry which is preliminary data.</text>
</comment>
<dbReference type="EMBL" id="JSCE01000128">
    <property type="protein sequence ID" value="KHM52171.1"/>
    <property type="molecule type" value="Genomic_DNA"/>
</dbReference>
<dbReference type="PANTHER" id="PTHR48094:SF12">
    <property type="entry name" value="PARKINSON DISEASE PROTEIN 7 HOMOLOG"/>
    <property type="match status" value="1"/>
</dbReference>
<dbReference type="InterPro" id="IPR006287">
    <property type="entry name" value="DJ-1"/>
</dbReference>
<evidence type="ECO:0000313" key="3">
    <source>
        <dbReference type="EMBL" id="KHM52171.1"/>
    </source>
</evidence>
<feature type="domain" description="DJ-1/PfpI" evidence="2">
    <location>
        <begin position="1"/>
        <end position="163"/>
    </location>
</feature>
<evidence type="ECO:0000259" key="2">
    <source>
        <dbReference type="Pfam" id="PF01965"/>
    </source>
</evidence>
<dbReference type="Proteomes" id="UP000030993">
    <property type="component" value="Unassembled WGS sequence"/>
</dbReference>
<dbReference type="InterPro" id="IPR050325">
    <property type="entry name" value="Prot/Nucl_acid_deglycase"/>
</dbReference>
<dbReference type="RefSeq" id="WP_039207875.1">
    <property type="nucleotide sequence ID" value="NZ_JSCE01000128.1"/>
</dbReference>
<dbReference type="Pfam" id="PF01965">
    <property type="entry name" value="DJ-1_PfpI"/>
    <property type="match status" value="1"/>
</dbReference>
<name>A0A0B2JZZ5_9FIRM</name>
<dbReference type="GO" id="GO:0005737">
    <property type="term" value="C:cytoplasm"/>
    <property type="evidence" value="ECO:0007669"/>
    <property type="project" value="TreeGrafter"/>
</dbReference>
<dbReference type="InterPro" id="IPR029062">
    <property type="entry name" value="Class_I_gatase-like"/>
</dbReference>
<dbReference type="PANTHER" id="PTHR48094">
    <property type="entry name" value="PROTEIN/NUCLEIC ACID DEGLYCASE DJ-1-RELATED"/>
    <property type="match status" value="1"/>
</dbReference>
<sequence>MKALVLFANGFEEVEAITQVDFLRRGGIDVTAASIHNDKRVVGAHNIPVEADALLTDVNADEYSIVVLPGGMDGMLNLGGSKEVVAILKKFNEAGKWVAAICASPSILGDNGLVEGKRCTCYPGFEDHMKGGKTCTNEVVVDGNIITSRGPGTSIAFALKMIELLKDKETAIEVGKDCLYLD</sequence>
<evidence type="ECO:0000313" key="4">
    <source>
        <dbReference type="Proteomes" id="UP000030993"/>
    </source>
</evidence>
<dbReference type="Gene3D" id="3.40.50.880">
    <property type="match status" value="1"/>
</dbReference>
<dbReference type="InterPro" id="IPR002818">
    <property type="entry name" value="DJ-1/PfpI"/>
</dbReference>